<gene>
    <name evidence="2" type="ORF">FSCOSCO3_A037615</name>
</gene>
<keyword evidence="3" id="KW-1185">Reference proteome</keyword>
<evidence type="ECO:0000256" key="1">
    <source>
        <dbReference type="SAM" id="MobiDB-lite"/>
    </source>
</evidence>
<protein>
    <submittedName>
        <fullName evidence="2">Uncharacterized protein LOC119025641</fullName>
    </submittedName>
</protein>
<name>A0AAV1QEM9_SCOSC</name>
<feature type="compositionally biased region" description="Polar residues" evidence="1">
    <location>
        <begin position="205"/>
        <end position="215"/>
    </location>
</feature>
<evidence type="ECO:0000313" key="2">
    <source>
        <dbReference type="EMBL" id="CAK6981918.1"/>
    </source>
</evidence>
<accession>A0AAV1QEM9</accession>
<dbReference type="AlphaFoldDB" id="A0AAV1QEM9"/>
<dbReference type="Proteomes" id="UP001314229">
    <property type="component" value="Unassembled WGS sequence"/>
</dbReference>
<organism evidence="2 3">
    <name type="scientific">Scomber scombrus</name>
    <name type="common">Atlantic mackerel</name>
    <name type="synonym">Scomber vernalis</name>
    <dbReference type="NCBI Taxonomy" id="13677"/>
    <lineage>
        <taxon>Eukaryota</taxon>
        <taxon>Metazoa</taxon>
        <taxon>Chordata</taxon>
        <taxon>Craniata</taxon>
        <taxon>Vertebrata</taxon>
        <taxon>Euteleostomi</taxon>
        <taxon>Actinopterygii</taxon>
        <taxon>Neopterygii</taxon>
        <taxon>Teleostei</taxon>
        <taxon>Neoteleostei</taxon>
        <taxon>Acanthomorphata</taxon>
        <taxon>Pelagiaria</taxon>
        <taxon>Scombriformes</taxon>
        <taxon>Scombridae</taxon>
        <taxon>Scomber</taxon>
    </lineage>
</organism>
<feature type="region of interest" description="Disordered" evidence="1">
    <location>
        <begin position="205"/>
        <end position="249"/>
    </location>
</feature>
<proteinExistence type="predicted"/>
<reference evidence="2 3" key="1">
    <citation type="submission" date="2024-01" db="EMBL/GenBank/DDBJ databases">
        <authorList>
            <person name="Alioto T."/>
            <person name="Alioto T."/>
            <person name="Gomez Garrido J."/>
        </authorList>
    </citation>
    <scope>NUCLEOTIDE SEQUENCE [LARGE SCALE GENOMIC DNA]</scope>
</reference>
<dbReference type="EMBL" id="CAWUFR010000917">
    <property type="protein sequence ID" value="CAK6981918.1"/>
    <property type="molecule type" value="Genomic_DNA"/>
</dbReference>
<feature type="compositionally biased region" description="Basic and acidic residues" evidence="1">
    <location>
        <begin position="216"/>
        <end position="227"/>
    </location>
</feature>
<feature type="region of interest" description="Disordered" evidence="1">
    <location>
        <begin position="158"/>
        <end position="185"/>
    </location>
</feature>
<comment type="caution">
    <text evidence="2">The sequence shown here is derived from an EMBL/GenBank/DDBJ whole genome shotgun (WGS) entry which is preliminary data.</text>
</comment>
<feature type="compositionally biased region" description="Basic and acidic residues" evidence="1">
    <location>
        <begin position="171"/>
        <end position="185"/>
    </location>
</feature>
<sequence length="249" mass="27614">MMDSHRVYCLIESAPAAPRVRFRFRHQLSKPSHWLNPVTCSELSWSAAATALTNDCQTEYSSRDAAKMKFSIPTEKDTYVLDDTGTEVDEEVFSDILEEKTDILWTIVDTLSVTGDSPASSCTDTLSLSSRSSESDTFLMSPKRHYVDDIFLTSPKRPCIDDGIPKSQKSQHIDDSSSQAKEEHFYDADSNEGYIAWKLKNTQRELSGGSNSGVHQTKEKKTSDRKSSASVCSAGVARSEGKQSRPSPP</sequence>
<evidence type="ECO:0000313" key="3">
    <source>
        <dbReference type="Proteomes" id="UP001314229"/>
    </source>
</evidence>